<protein>
    <recommendedName>
        <fullName evidence="3">WXG100 family type VII secretion target</fullName>
    </recommendedName>
</protein>
<dbReference type="InterPro" id="IPR010310">
    <property type="entry name" value="T7SS_ESAT-6-like"/>
</dbReference>
<evidence type="ECO:0000313" key="1">
    <source>
        <dbReference type="EMBL" id="GHI42532.1"/>
    </source>
</evidence>
<sequence>MTQDQRVTDSEMIKLEGEILRRFDSVKGQLNQLQNVINSLEGAWEGIGAHAFDRKQTHINNGMVHIGGLLLDFLEAMKATRTIKGNTDEEVRKALMGIDVVDGYSGDAGATNAITSNLSTY</sequence>
<comment type="caution">
    <text evidence="1">The sequence shown here is derived from an EMBL/GenBank/DDBJ whole genome shotgun (WGS) entry which is preliminary data.</text>
</comment>
<proteinExistence type="predicted"/>
<dbReference type="InterPro" id="IPR036689">
    <property type="entry name" value="ESAT-6-like_sf"/>
</dbReference>
<dbReference type="RefSeq" id="WP_189970712.1">
    <property type="nucleotide sequence ID" value="NZ_BMUA01000038.1"/>
</dbReference>
<reference evidence="1" key="1">
    <citation type="submission" date="2024-05" db="EMBL/GenBank/DDBJ databases">
        <title>Whole genome shotgun sequence of Streptomyces violascens NBRC 12920.</title>
        <authorList>
            <person name="Komaki H."/>
            <person name="Tamura T."/>
        </authorList>
    </citation>
    <scope>NUCLEOTIDE SEQUENCE</scope>
    <source>
        <strain evidence="1">NBRC 12920</strain>
    </source>
</reference>
<dbReference type="EMBL" id="BNDY01000017">
    <property type="protein sequence ID" value="GHI42532.1"/>
    <property type="molecule type" value="Genomic_DNA"/>
</dbReference>
<dbReference type="SUPFAM" id="SSF140453">
    <property type="entry name" value="EsxAB dimer-like"/>
    <property type="match status" value="1"/>
</dbReference>
<name>A0ABQ3QZ32_9ACTN</name>
<keyword evidence="2" id="KW-1185">Reference proteome</keyword>
<dbReference type="Pfam" id="PF06013">
    <property type="entry name" value="WXG100"/>
    <property type="match status" value="1"/>
</dbReference>
<accession>A0ABQ3QZ32</accession>
<organism evidence="1 2">
    <name type="scientific">Streptomyces violascens</name>
    <dbReference type="NCBI Taxonomy" id="67381"/>
    <lineage>
        <taxon>Bacteria</taxon>
        <taxon>Bacillati</taxon>
        <taxon>Actinomycetota</taxon>
        <taxon>Actinomycetes</taxon>
        <taxon>Kitasatosporales</taxon>
        <taxon>Streptomycetaceae</taxon>
        <taxon>Streptomyces</taxon>
    </lineage>
</organism>
<evidence type="ECO:0000313" key="2">
    <source>
        <dbReference type="Proteomes" id="UP001050808"/>
    </source>
</evidence>
<gene>
    <name evidence="1" type="ORF">Sviol_69400</name>
</gene>
<dbReference type="Proteomes" id="UP001050808">
    <property type="component" value="Unassembled WGS sequence"/>
</dbReference>
<dbReference type="Gene3D" id="1.10.287.1060">
    <property type="entry name" value="ESAT-6-like"/>
    <property type="match status" value="1"/>
</dbReference>
<evidence type="ECO:0008006" key="3">
    <source>
        <dbReference type="Google" id="ProtNLM"/>
    </source>
</evidence>